<gene>
    <name evidence="2" type="ORF">MtrunA17_Chr8g0353041</name>
</gene>
<proteinExistence type="predicted"/>
<reference evidence="2" key="1">
    <citation type="journal article" date="2018" name="Nat. Plants">
        <title>Whole-genome landscape of Medicago truncatula symbiotic genes.</title>
        <authorList>
            <person name="Pecrix Y."/>
            <person name="Gamas P."/>
            <person name="Carrere S."/>
        </authorList>
    </citation>
    <scope>NUCLEOTIDE SEQUENCE</scope>
    <source>
        <tissue evidence="2">Leaves</tissue>
    </source>
</reference>
<dbReference type="Gramene" id="rna46415">
    <property type="protein sequence ID" value="RHN40280.1"/>
    <property type="gene ID" value="gene46415"/>
</dbReference>
<keyword evidence="1" id="KW-0812">Transmembrane</keyword>
<dbReference type="AlphaFoldDB" id="A0A396GGZ1"/>
<evidence type="ECO:0008006" key="3">
    <source>
        <dbReference type="Google" id="ProtNLM"/>
    </source>
</evidence>
<organism evidence="2">
    <name type="scientific">Medicago truncatula</name>
    <name type="common">Barrel medic</name>
    <name type="synonym">Medicago tribuloides</name>
    <dbReference type="NCBI Taxonomy" id="3880"/>
    <lineage>
        <taxon>Eukaryota</taxon>
        <taxon>Viridiplantae</taxon>
        <taxon>Streptophyta</taxon>
        <taxon>Embryophyta</taxon>
        <taxon>Tracheophyta</taxon>
        <taxon>Spermatophyta</taxon>
        <taxon>Magnoliopsida</taxon>
        <taxon>eudicotyledons</taxon>
        <taxon>Gunneridae</taxon>
        <taxon>Pentapetalae</taxon>
        <taxon>rosids</taxon>
        <taxon>fabids</taxon>
        <taxon>Fabales</taxon>
        <taxon>Fabaceae</taxon>
        <taxon>Papilionoideae</taxon>
        <taxon>50 kb inversion clade</taxon>
        <taxon>NPAAA clade</taxon>
        <taxon>Hologalegina</taxon>
        <taxon>IRL clade</taxon>
        <taxon>Trifolieae</taxon>
        <taxon>Medicago</taxon>
    </lineage>
</organism>
<evidence type="ECO:0000313" key="2">
    <source>
        <dbReference type="EMBL" id="RHN40280.1"/>
    </source>
</evidence>
<dbReference type="Proteomes" id="UP000265566">
    <property type="component" value="Chromosome 8"/>
</dbReference>
<comment type="caution">
    <text evidence="2">The sequence shown here is derived from an EMBL/GenBank/DDBJ whole genome shotgun (WGS) entry which is preliminary data.</text>
</comment>
<keyword evidence="1" id="KW-1133">Transmembrane helix</keyword>
<evidence type="ECO:0000256" key="1">
    <source>
        <dbReference type="SAM" id="Phobius"/>
    </source>
</evidence>
<protein>
    <recommendedName>
        <fullName evidence="3">Transmembrane protein</fullName>
    </recommendedName>
</protein>
<dbReference type="EMBL" id="PSQE01000008">
    <property type="protein sequence ID" value="RHN40280.1"/>
    <property type="molecule type" value="Genomic_DNA"/>
</dbReference>
<accession>A0A396GGZ1</accession>
<sequence length="81" mass="8777">MLFSFQRPSLSLFNSPSSRCRCRLVGTRRLDVLVVQAGSVWTLFEYAERFGASSVAGVLGSFAGFSVGGLFYWGTGTDPDS</sequence>
<feature type="transmembrane region" description="Helical" evidence="1">
    <location>
        <begin position="50"/>
        <end position="73"/>
    </location>
</feature>
<name>A0A396GGZ1_MEDTR</name>
<keyword evidence="1" id="KW-0472">Membrane</keyword>